<feature type="signal peptide" evidence="1">
    <location>
        <begin position="1"/>
        <end position="18"/>
    </location>
</feature>
<protein>
    <submittedName>
        <fullName evidence="2">Uncharacterized protein</fullName>
    </submittedName>
</protein>
<dbReference type="Proteomes" id="UP000008311">
    <property type="component" value="Unassembled WGS sequence"/>
</dbReference>
<reference evidence="3" key="1">
    <citation type="journal article" date="2010" name="Nat. Biotechnol.">
        <title>Draft genome sequence of the oilseed species Ricinus communis.</title>
        <authorList>
            <person name="Chan A.P."/>
            <person name="Crabtree J."/>
            <person name="Zhao Q."/>
            <person name="Lorenzi H."/>
            <person name="Orvis J."/>
            <person name="Puiu D."/>
            <person name="Melake-Berhan A."/>
            <person name="Jones K.M."/>
            <person name="Redman J."/>
            <person name="Chen G."/>
            <person name="Cahoon E.B."/>
            <person name="Gedil M."/>
            <person name="Stanke M."/>
            <person name="Haas B.J."/>
            <person name="Wortman J.R."/>
            <person name="Fraser-Liggett C.M."/>
            <person name="Ravel J."/>
            <person name="Rabinowicz P.D."/>
        </authorList>
    </citation>
    <scope>NUCLEOTIDE SEQUENCE [LARGE SCALE GENOMIC DNA]</scope>
    <source>
        <strain evidence="3">cv. Hale</strain>
    </source>
</reference>
<evidence type="ECO:0000313" key="2">
    <source>
        <dbReference type="EMBL" id="EEF32947.1"/>
    </source>
</evidence>
<gene>
    <name evidence="2" type="ORF">RCOM_0544680</name>
</gene>
<name>B9STV2_RICCO</name>
<evidence type="ECO:0000256" key="1">
    <source>
        <dbReference type="SAM" id="SignalP"/>
    </source>
</evidence>
<keyword evidence="1" id="KW-0732">Signal</keyword>
<accession>B9STV2</accession>
<organism evidence="2 3">
    <name type="scientific">Ricinus communis</name>
    <name type="common">Castor bean</name>
    <dbReference type="NCBI Taxonomy" id="3988"/>
    <lineage>
        <taxon>Eukaryota</taxon>
        <taxon>Viridiplantae</taxon>
        <taxon>Streptophyta</taxon>
        <taxon>Embryophyta</taxon>
        <taxon>Tracheophyta</taxon>
        <taxon>Spermatophyta</taxon>
        <taxon>Magnoliopsida</taxon>
        <taxon>eudicotyledons</taxon>
        <taxon>Gunneridae</taxon>
        <taxon>Pentapetalae</taxon>
        <taxon>rosids</taxon>
        <taxon>fabids</taxon>
        <taxon>Malpighiales</taxon>
        <taxon>Euphorbiaceae</taxon>
        <taxon>Acalyphoideae</taxon>
        <taxon>Acalypheae</taxon>
        <taxon>Ricinus</taxon>
    </lineage>
</organism>
<dbReference type="EMBL" id="EQ974135">
    <property type="protein sequence ID" value="EEF32947.1"/>
    <property type="molecule type" value="Genomic_DNA"/>
</dbReference>
<keyword evidence="3" id="KW-1185">Reference proteome</keyword>
<sequence length="78" mass="8966">MKLLALAVAVFMIATCLAENKKILAVAREERYLWSDRRLVDVQNEADRHPDESIAHHEIPREKFEKQYGTGGMIKQGE</sequence>
<feature type="chain" id="PRO_5002892042" evidence="1">
    <location>
        <begin position="19"/>
        <end position="78"/>
    </location>
</feature>
<evidence type="ECO:0000313" key="3">
    <source>
        <dbReference type="Proteomes" id="UP000008311"/>
    </source>
</evidence>
<dbReference type="AlphaFoldDB" id="B9STV2"/>
<proteinExistence type="predicted"/>
<dbReference type="InParanoid" id="B9STV2"/>